<dbReference type="EMBL" id="CCYD01003042">
    <property type="protein sequence ID" value="CEG48976.1"/>
    <property type="molecule type" value="Genomic_DNA"/>
</dbReference>
<dbReference type="GO" id="GO:0031416">
    <property type="term" value="C:NatB complex"/>
    <property type="evidence" value="ECO:0007669"/>
    <property type="project" value="TreeGrafter"/>
</dbReference>
<evidence type="ECO:0000256" key="1">
    <source>
        <dbReference type="ARBA" id="ARBA00022679"/>
    </source>
</evidence>
<keyword evidence="1 5" id="KW-0808">Transferase</keyword>
<proteinExistence type="inferred from homology"/>
<reference evidence="6" key="1">
    <citation type="submission" date="2014-09" db="EMBL/GenBank/DDBJ databases">
        <authorList>
            <person name="Sharma Rahul"/>
            <person name="Thines Marco"/>
        </authorList>
    </citation>
    <scope>NUCLEOTIDE SEQUENCE [LARGE SCALE GENOMIC DNA]</scope>
</reference>
<dbReference type="InterPro" id="IPR016181">
    <property type="entry name" value="Acyl_CoA_acyltransferase"/>
</dbReference>
<accession>A0A0P1B4B2</accession>
<dbReference type="PROSITE" id="PS51186">
    <property type="entry name" value="GNAT"/>
    <property type="match status" value="1"/>
</dbReference>
<dbReference type="PANTHER" id="PTHR45910:SF1">
    <property type="entry name" value="N-ALPHA-ACETYLTRANSFERASE 20"/>
    <property type="match status" value="1"/>
</dbReference>
<dbReference type="InterPro" id="IPR000182">
    <property type="entry name" value="GNAT_dom"/>
</dbReference>
<dbReference type="PANTHER" id="PTHR45910">
    <property type="entry name" value="N-ALPHA-ACETYLTRANSFERASE 20"/>
    <property type="match status" value="1"/>
</dbReference>
<dbReference type="FunFam" id="3.40.630.30:FF:000034">
    <property type="entry name" value="N-alpha-acetyltransferase 20"/>
    <property type="match status" value="1"/>
</dbReference>
<dbReference type="RefSeq" id="XP_024585345.1">
    <property type="nucleotide sequence ID" value="XM_024720115.1"/>
</dbReference>
<feature type="domain" description="N-acetyltransferase" evidence="4">
    <location>
        <begin position="188"/>
        <end position="344"/>
    </location>
</feature>
<evidence type="ECO:0000256" key="3">
    <source>
        <dbReference type="ARBA" id="ARBA00025786"/>
    </source>
</evidence>
<protein>
    <submittedName>
        <fullName evidence="5">N-acetyltransferase 5</fullName>
    </submittedName>
</protein>
<dbReference type="AlphaFoldDB" id="A0A0P1B4B2"/>
<organism evidence="5 6">
    <name type="scientific">Plasmopara halstedii</name>
    <name type="common">Downy mildew of sunflower</name>
    <dbReference type="NCBI Taxonomy" id="4781"/>
    <lineage>
        <taxon>Eukaryota</taxon>
        <taxon>Sar</taxon>
        <taxon>Stramenopiles</taxon>
        <taxon>Oomycota</taxon>
        <taxon>Peronosporomycetes</taxon>
        <taxon>Peronosporales</taxon>
        <taxon>Peronosporaceae</taxon>
        <taxon>Plasmopara</taxon>
    </lineage>
</organism>
<keyword evidence="6" id="KW-1185">Reference proteome</keyword>
<dbReference type="Pfam" id="PF00583">
    <property type="entry name" value="Acetyltransf_1"/>
    <property type="match status" value="1"/>
</dbReference>
<evidence type="ECO:0000256" key="2">
    <source>
        <dbReference type="ARBA" id="ARBA00023315"/>
    </source>
</evidence>
<dbReference type="CDD" id="cd04301">
    <property type="entry name" value="NAT_SF"/>
    <property type="match status" value="1"/>
</dbReference>
<keyword evidence="2" id="KW-0012">Acyltransferase</keyword>
<dbReference type="OrthoDB" id="10264728at2759"/>
<dbReference type="SUPFAM" id="SSF55729">
    <property type="entry name" value="Acyl-CoA N-acyltransferases (Nat)"/>
    <property type="match status" value="1"/>
</dbReference>
<dbReference type="Gene3D" id="3.40.630.30">
    <property type="match status" value="1"/>
</dbReference>
<name>A0A0P1B4B2_PLAHL</name>
<dbReference type="InterPro" id="IPR051646">
    <property type="entry name" value="NatB_acetyltransferase_subunit"/>
</dbReference>
<comment type="similarity">
    <text evidence="3">Belongs to the acetyltransferase family. ARD1 subfamily.</text>
</comment>
<evidence type="ECO:0000313" key="6">
    <source>
        <dbReference type="Proteomes" id="UP000054928"/>
    </source>
</evidence>
<dbReference type="STRING" id="4781.A0A0P1B4B2"/>
<dbReference type="GO" id="GO:0004596">
    <property type="term" value="F:protein-N-terminal amino-acid acetyltransferase activity"/>
    <property type="evidence" value="ECO:0007669"/>
    <property type="project" value="TreeGrafter"/>
</dbReference>
<evidence type="ECO:0000313" key="5">
    <source>
        <dbReference type="EMBL" id="CEG48976.1"/>
    </source>
</evidence>
<evidence type="ECO:0000259" key="4">
    <source>
        <dbReference type="PROSITE" id="PS51186"/>
    </source>
</evidence>
<sequence length="364" mass="41338">MPSSPEHSSGHTAILKHCKIMLNTTFTPTPVMPSLNENLLQRDIFDYDFNRERIFLEIAEAEIAAMQKAAVDASEDNISDDELARQSARLSLSSNVSSAGQSRVVDIPSKNIGTILSIHVDVVTHFHKSLEHEAAWQIILFLLLVCLNFELQRHCLPQLQRAPSSTNEVNGARRPLMVVAGTLYHSILSVMTSTRKFCCDDLFRFNNVNLDVLTETYNVSFYLQYLSKWPDYFLVQLDPNNTIMGYIMGKAEGQGTDWHGHVTAVTVAPEFRRLGLAKKLMDYLENVSIELYNGYFVDLFVRVSNSLAIQMYEKFGYSVYRRVLGYYSSAEDKEDAFDMRKALPRDVDKKSIIPLPHPITPDQL</sequence>
<dbReference type="Proteomes" id="UP000054928">
    <property type="component" value="Unassembled WGS sequence"/>
</dbReference>
<dbReference type="GeneID" id="36401821"/>